<evidence type="ECO:0000313" key="2">
    <source>
        <dbReference type="EMBL" id="CAK0910228.1"/>
    </source>
</evidence>
<dbReference type="Proteomes" id="UP001189429">
    <property type="component" value="Unassembled WGS sequence"/>
</dbReference>
<feature type="compositionally biased region" description="Basic and acidic residues" evidence="1">
    <location>
        <begin position="82"/>
        <end position="94"/>
    </location>
</feature>
<name>A0ABN9YFX8_9DINO</name>
<dbReference type="EMBL" id="CAUYUJ010022352">
    <property type="protein sequence ID" value="CAK0910228.1"/>
    <property type="molecule type" value="Genomic_DNA"/>
</dbReference>
<organism evidence="2 3">
    <name type="scientific">Prorocentrum cordatum</name>
    <dbReference type="NCBI Taxonomy" id="2364126"/>
    <lineage>
        <taxon>Eukaryota</taxon>
        <taxon>Sar</taxon>
        <taxon>Alveolata</taxon>
        <taxon>Dinophyceae</taxon>
        <taxon>Prorocentrales</taxon>
        <taxon>Prorocentraceae</taxon>
        <taxon>Prorocentrum</taxon>
    </lineage>
</organism>
<accession>A0ABN9YFX8</accession>
<evidence type="ECO:0000256" key="1">
    <source>
        <dbReference type="SAM" id="MobiDB-lite"/>
    </source>
</evidence>
<evidence type="ECO:0000313" key="3">
    <source>
        <dbReference type="Proteomes" id="UP001189429"/>
    </source>
</evidence>
<comment type="caution">
    <text evidence="2">The sequence shown here is derived from an EMBL/GenBank/DDBJ whole genome shotgun (WGS) entry which is preliminary data.</text>
</comment>
<protein>
    <submittedName>
        <fullName evidence="2">Uncharacterized protein</fullName>
    </submittedName>
</protein>
<gene>
    <name evidence="2" type="ORF">PCOR1329_LOCUS84461</name>
</gene>
<proteinExistence type="predicted"/>
<feature type="region of interest" description="Disordered" evidence="1">
    <location>
        <begin position="82"/>
        <end position="106"/>
    </location>
</feature>
<keyword evidence="3" id="KW-1185">Reference proteome</keyword>
<sequence length="106" mass="12549">DRCMNDMHWQGWGEDFFMSHCMDYLGVGRVEDFWMLADNRCNGAPCDDTSKVSFHDFKDEGTWFWCWETSIGEEGVKEYKKKVEDRNAENEKLRARGGTVKPRRLK</sequence>
<feature type="non-terminal residue" evidence="2">
    <location>
        <position position="106"/>
    </location>
</feature>
<reference evidence="2" key="1">
    <citation type="submission" date="2023-10" db="EMBL/GenBank/DDBJ databases">
        <authorList>
            <person name="Chen Y."/>
            <person name="Shah S."/>
            <person name="Dougan E. K."/>
            <person name="Thang M."/>
            <person name="Chan C."/>
        </authorList>
    </citation>
    <scope>NUCLEOTIDE SEQUENCE [LARGE SCALE GENOMIC DNA]</scope>
</reference>
<feature type="non-terminal residue" evidence="2">
    <location>
        <position position="1"/>
    </location>
</feature>